<dbReference type="Proteomes" id="UP000019229">
    <property type="component" value="Chromosome"/>
</dbReference>
<dbReference type="PATRIC" id="fig|743966.3.peg.215"/>
<dbReference type="GO" id="GO:0005829">
    <property type="term" value="C:cytosol"/>
    <property type="evidence" value="ECO:0007669"/>
    <property type="project" value="TreeGrafter"/>
</dbReference>
<evidence type="ECO:0000313" key="1">
    <source>
        <dbReference type="EMBL" id="AHH45226.1"/>
    </source>
</evidence>
<dbReference type="eggNOG" id="COG2731">
    <property type="taxonomic scope" value="Bacteria"/>
</dbReference>
<dbReference type="PANTHER" id="PTHR34986:SF1">
    <property type="entry name" value="PROTEIN YIAL"/>
    <property type="match status" value="1"/>
</dbReference>
<dbReference type="Pfam" id="PF04074">
    <property type="entry name" value="DUF386"/>
    <property type="match status" value="1"/>
</dbReference>
<accession>W5USX9</accession>
<name>W5USX9_9BACT</name>
<evidence type="ECO:0008006" key="3">
    <source>
        <dbReference type="Google" id="ProtNLM"/>
    </source>
</evidence>
<dbReference type="Gene3D" id="2.60.120.370">
    <property type="entry name" value="YhcH/YjgK/YiaL"/>
    <property type="match status" value="1"/>
</dbReference>
<dbReference type="KEGG" id="mbc:MYB_01075"/>
<dbReference type="AlphaFoldDB" id="W5USX9"/>
<sequence length="153" mass="18240">MIFDKLENLHKYKSINKHLPELINFLETTNLSELPLGKVEINGNNLFALNIDALSFDDENAMYEYHKQYADLHIQLEPKEHYFFDFKENLKNVISEFDSEKDVAFYKKDSIRNIVRPRVGEFVFFFPGEAHLPKFTHEQKNIRKLIFKLKVEN</sequence>
<proteinExistence type="predicted"/>
<dbReference type="PANTHER" id="PTHR34986">
    <property type="entry name" value="EVOLVED BETA-GALACTOSIDASE SUBUNIT BETA"/>
    <property type="match status" value="1"/>
</dbReference>
<dbReference type="InterPro" id="IPR004375">
    <property type="entry name" value="NanQ/TabA/YiaL"/>
</dbReference>
<dbReference type="NCBIfam" id="TIGR00022">
    <property type="entry name" value="YhcH/YjgK/YiaL family protein"/>
    <property type="match status" value="1"/>
</dbReference>
<dbReference type="STRING" id="743966.MYB_01075"/>
<protein>
    <recommendedName>
        <fullName evidence="3">YhcH/YjgK/YiaL family protein</fullName>
    </recommendedName>
</protein>
<keyword evidence="2" id="KW-1185">Reference proteome</keyword>
<organism evidence="1 2">
    <name type="scientific">Mesomycoplasma bovoculi M165/69</name>
    <dbReference type="NCBI Taxonomy" id="743966"/>
    <lineage>
        <taxon>Bacteria</taxon>
        <taxon>Bacillati</taxon>
        <taxon>Mycoplasmatota</taxon>
        <taxon>Mycoplasmoidales</taxon>
        <taxon>Metamycoplasmataceae</taxon>
        <taxon>Mesomycoplasma</taxon>
    </lineage>
</organism>
<reference evidence="1 2" key="1">
    <citation type="journal article" date="2014" name="Genome Announc.">
        <title>Complete Genome Sequence of Mycoplasma bovoculi Strain M165/69T (ATCC 29104).</title>
        <authorList>
            <person name="Calcutt M.J."/>
            <person name="Foecking M.F."/>
        </authorList>
    </citation>
    <scope>NUCLEOTIDE SEQUENCE [LARGE SCALE GENOMIC DNA]</scope>
    <source>
        <strain evidence="1">M165/69</strain>
    </source>
</reference>
<gene>
    <name evidence="1" type="ORF">MYB_01075</name>
</gene>
<dbReference type="EMBL" id="CP007154">
    <property type="protein sequence ID" value="AHH45226.1"/>
    <property type="molecule type" value="Genomic_DNA"/>
</dbReference>
<dbReference type="InterPro" id="IPR037012">
    <property type="entry name" value="NanQ/TabA/YiaL_sf"/>
</dbReference>
<dbReference type="SUPFAM" id="SSF51197">
    <property type="entry name" value="Clavaminate synthase-like"/>
    <property type="match status" value="1"/>
</dbReference>
<dbReference type="HOGENOM" id="CLU_107139_2_2_14"/>
<dbReference type="OrthoDB" id="9792756at2"/>
<evidence type="ECO:0000313" key="2">
    <source>
        <dbReference type="Proteomes" id="UP000019229"/>
    </source>
</evidence>
<dbReference type="RefSeq" id="WP_022935601.1">
    <property type="nucleotide sequence ID" value="NZ_CP007154.1"/>
</dbReference>